<feature type="coiled-coil region" evidence="1">
    <location>
        <begin position="1165"/>
        <end position="1236"/>
    </location>
</feature>
<feature type="coiled-coil region" evidence="1">
    <location>
        <begin position="1114"/>
        <end position="1141"/>
    </location>
</feature>
<evidence type="ECO:0000256" key="2">
    <source>
        <dbReference type="SAM" id="MobiDB-lite"/>
    </source>
</evidence>
<reference evidence="3" key="1">
    <citation type="journal article" date="2021" name="Nat. Commun.">
        <title>Genetic determinants of endophytism in the Arabidopsis root mycobiome.</title>
        <authorList>
            <person name="Mesny F."/>
            <person name="Miyauchi S."/>
            <person name="Thiergart T."/>
            <person name="Pickel B."/>
            <person name="Atanasova L."/>
            <person name="Karlsson M."/>
            <person name="Huettel B."/>
            <person name="Barry K.W."/>
            <person name="Haridas S."/>
            <person name="Chen C."/>
            <person name="Bauer D."/>
            <person name="Andreopoulos W."/>
            <person name="Pangilinan J."/>
            <person name="LaButti K."/>
            <person name="Riley R."/>
            <person name="Lipzen A."/>
            <person name="Clum A."/>
            <person name="Drula E."/>
            <person name="Henrissat B."/>
            <person name="Kohler A."/>
            <person name="Grigoriev I.V."/>
            <person name="Martin F.M."/>
            <person name="Hacquard S."/>
        </authorList>
    </citation>
    <scope>NUCLEOTIDE SEQUENCE</scope>
    <source>
        <strain evidence="3">MPI-CAGE-AT-0023</strain>
    </source>
</reference>
<organism evidence="3 4">
    <name type="scientific">Fusarium redolens</name>
    <dbReference type="NCBI Taxonomy" id="48865"/>
    <lineage>
        <taxon>Eukaryota</taxon>
        <taxon>Fungi</taxon>
        <taxon>Dikarya</taxon>
        <taxon>Ascomycota</taxon>
        <taxon>Pezizomycotina</taxon>
        <taxon>Sordariomycetes</taxon>
        <taxon>Hypocreomycetidae</taxon>
        <taxon>Hypocreales</taxon>
        <taxon>Nectriaceae</taxon>
        <taxon>Fusarium</taxon>
        <taxon>Fusarium redolens species complex</taxon>
    </lineage>
</organism>
<protein>
    <submittedName>
        <fullName evidence="3">Uncharacterized protein</fullName>
    </submittedName>
</protein>
<dbReference type="OrthoDB" id="5086012at2759"/>
<comment type="caution">
    <text evidence="3">The sequence shown here is derived from an EMBL/GenBank/DDBJ whole genome shotgun (WGS) entry which is preliminary data.</text>
</comment>
<proteinExistence type="predicted"/>
<evidence type="ECO:0000313" key="3">
    <source>
        <dbReference type="EMBL" id="KAH7265680.1"/>
    </source>
</evidence>
<evidence type="ECO:0000313" key="4">
    <source>
        <dbReference type="Proteomes" id="UP000720189"/>
    </source>
</evidence>
<keyword evidence="1" id="KW-0175">Coiled coil</keyword>
<sequence>MAELATQTFGEAGTLPAADYVLQGDVQDLFGIPGLSGELLSIQSSNPQDPIQEKVKPNLSGLVDGFIASLFPSLNSDIIQRLPIDNVEFAYSNKLDDFYNPEGLSLSADITFTGPLDPINELLQFVYSGNGKNTPPTKLRVEARLSSERDWAAPLELNNFALRGSVDQSLWLGDIIRFRKVGVEVSVISISSLGHDKTAWKLGYGLFGELEIHKIPRTYLPLRVNYWMRKIGDTYGLRMALSSEEWTSVFGIKNLDLTSAKITGVEFHASIDMNNLEDFLAIGVSAMMKLGDGDIFLAGQYSKSDTYLEAEVGNMTWAEVVMAYTQITGNSVEVAANVDELDFENMYIMISTTGIEIRGKISFNGKTSVAGYIKFNDDGLSIGGGIESFKVPDTNIMIEEAGLDIFIGSRGSDKTSGRASRFALRGVVNFQGIRVAAGLETSTDGSPDSRRWILYGAYEGSLRLSALEAAKSLKEHPDLDIELKNVAIIASNKKGIWINPLSKKKYSLSDGLSLFALIDPLPAINNLARNKTVGGLALIASMSAKKLSVAIELPESIGIEMGEIAKVDRFTVGLDISSTPNLMLSCDIKINMAEQPPLTLHANLTALLHETKVPWRNPFGVSDKIIVQKLGGSIAFRYATVLVEGPSELGFGGVVKCGDFTGEAFIVMTKLPTRQVLKINISNLHVTQLIRMAGDIGDLDALRNISGGDFLVFNEAGMYFSTGIEEALGESFPAGISAKGDVTVFGKRANFEASLSSGGFRLKGEVDAFKIGPLEVRSASGNPRARLEIAMTSEKQLLEIDGLIMIGGDDGLQIGALIQASLTPVVFDVWIFVTFTDQIKFDLRAVATNVSNLKDLSQANVNFTLTLNTEILELFYMGILDFLGELQNLSTASTEALEFALQKRRDEVSDEINAKKEQIVALEARIVVEGQVREKERAEAKRKKQEAETELKKLQSLHSTTRQEKKEAERKLHDLWKQACLERAATEEKKRLEWQSLLETAQREQERLSEQKAQLQNKKKSTVGHLALELQKYIEWFEIAKARLEGLLADSDKRKKDLPNLGMFARVKEVLTIIKQLSRNDIGIDATATFLRDRLQEGQDAFQRMKDIYNRPEFRDIEIEIDEKEREHKRVSEMIDGLLRQGVDGFLQAALAENDKSVDARKREIDALQDGNSQWMNAIREAKAKLDARQPDLDRVIAEEEEKIIEAKDSMQLRQLKQELQSVEEEERRKREQQDAIIAGLRMIRNEINRGSDSVRQLVQSIKPVNFKIKGVSIMADGKEIVQGRAMTFKISVEHEGKMIMLEERWAPFQKPAELYRDIMKGLLKS</sequence>
<evidence type="ECO:0000256" key="1">
    <source>
        <dbReference type="SAM" id="Coils"/>
    </source>
</evidence>
<dbReference type="GeneID" id="70216893"/>
<keyword evidence="4" id="KW-1185">Reference proteome</keyword>
<dbReference type="Proteomes" id="UP000720189">
    <property type="component" value="Unassembled WGS sequence"/>
</dbReference>
<dbReference type="EMBL" id="JAGMUX010000003">
    <property type="protein sequence ID" value="KAH7265680.1"/>
    <property type="molecule type" value="Genomic_DNA"/>
</dbReference>
<accession>A0A9P9KNL8</accession>
<feature type="compositionally biased region" description="Basic and acidic residues" evidence="2">
    <location>
        <begin position="938"/>
        <end position="953"/>
    </location>
</feature>
<name>A0A9P9KNL8_FUSRE</name>
<dbReference type="RefSeq" id="XP_046054415.1">
    <property type="nucleotide sequence ID" value="XM_046186939.1"/>
</dbReference>
<feature type="region of interest" description="Disordered" evidence="2">
    <location>
        <begin position="938"/>
        <end position="964"/>
    </location>
</feature>
<gene>
    <name evidence="3" type="ORF">BKA55DRAFT_502615</name>
</gene>